<organism evidence="2 3">
    <name type="scientific">Enterococcus diestrammenae</name>
    <dbReference type="NCBI Taxonomy" id="1155073"/>
    <lineage>
        <taxon>Bacteria</taxon>
        <taxon>Bacillati</taxon>
        <taxon>Bacillota</taxon>
        <taxon>Bacilli</taxon>
        <taxon>Lactobacillales</taxon>
        <taxon>Enterococcaceae</taxon>
        <taxon>Enterococcus</taxon>
    </lineage>
</organism>
<proteinExistence type="predicted"/>
<comment type="caution">
    <text evidence="2">The sequence shown here is derived from an EMBL/GenBank/DDBJ whole genome shotgun (WGS) entry which is preliminary data.</text>
</comment>
<keyword evidence="3" id="KW-1185">Reference proteome</keyword>
<reference evidence="2" key="2">
    <citation type="submission" date="2024-02" db="EMBL/GenBank/DDBJ databases">
        <title>The Genome Sequence of Enterococcus diestrammenae JM9A.</title>
        <authorList>
            <person name="Earl A."/>
            <person name="Manson A."/>
            <person name="Gilmore M."/>
            <person name="Sanders J."/>
            <person name="Shea T."/>
            <person name="Howe W."/>
            <person name="Livny J."/>
            <person name="Cuomo C."/>
            <person name="Neafsey D."/>
            <person name="Birren B."/>
        </authorList>
    </citation>
    <scope>NUCLEOTIDE SEQUENCE</scope>
    <source>
        <strain evidence="2">JM9A</strain>
    </source>
</reference>
<dbReference type="Proteomes" id="UP001429357">
    <property type="component" value="Unassembled WGS sequence"/>
</dbReference>
<sequence>MLAIVLISISIKGVEVHASFKQEQNLVSKIQKKQRETKKIHDENQKPKSKQATNSFISSENTKENKDDNTQVKRDLEEKKNSPKKAIRKDTSKAAKKVSRITKREESVMGSSTDAKTQVTEEPELTEQTSDSLEVPAVTTTSQSQQYEETNDSDFIDDQNEIGEQPIEEPETIESEEVETTDKNSIINSKTNKQVIDKNSGFCFLGYSFPLDTFEGSGSVPHWTPYVYQWADDPSHFLFERQSDAGQAVLNLNIGDQVVVNGKNYSIFDIEANVPNDENTYEVIQEKQAKITWQTCDGTGEVSTLRIYFAE</sequence>
<reference evidence="2" key="1">
    <citation type="submission" date="2016-06" db="EMBL/GenBank/DDBJ databases">
        <authorList>
            <person name="Van Tyne D."/>
        </authorList>
    </citation>
    <scope>NUCLEOTIDE SEQUENCE</scope>
    <source>
        <strain evidence="2">JM9A</strain>
    </source>
</reference>
<feature type="region of interest" description="Disordered" evidence="1">
    <location>
        <begin position="29"/>
        <end position="151"/>
    </location>
</feature>
<feature type="compositionally biased region" description="Polar residues" evidence="1">
    <location>
        <begin position="50"/>
        <end position="60"/>
    </location>
</feature>
<evidence type="ECO:0000256" key="1">
    <source>
        <dbReference type="SAM" id="MobiDB-lite"/>
    </source>
</evidence>
<evidence type="ECO:0000313" key="2">
    <source>
        <dbReference type="EMBL" id="MEO1782026.1"/>
    </source>
</evidence>
<feature type="compositionally biased region" description="Basic and acidic residues" evidence="1">
    <location>
        <begin position="33"/>
        <end position="46"/>
    </location>
</feature>
<protein>
    <recommendedName>
        <fullName evidence="4">Sortase</fullName>
    </recommendedName>
</protein>
<dbReference type="RefSeq" id="WP_161868627.1">
    <property type="nucleotide sequence ID" value="NZ_MAEI02000001.1"/>
</dbReference>
<evidence type="ECO:0008006" key="4">
    <source>
        <dbReference type="Google" id="ProtNLM"/>
    </source>
</evidence>
<evidence type="ECO:0000313" key="3">
    <source>
        <dbReference type="Proteomes" id="UP001429357"/>
    </source>
</evidence>
<accession>A0ABV0F1V1</accession>
<feature type="compositionally biased region" description="Polar residues" evidence="1">
    <location>
        <begin position="109"/>
        <end position="132"/>
    </location>
</feature>
<feature type="compositionally biased region" description="Basic and acidic residues" evidence="1">
    <location>
        <begin position="61"/>
        <end position="81"/>
    </location>
</feature>
<dbReference type="EMBL" id="MAEI02000001">
    <property type="protein sequence ID" value="MEO1782026.1"/>
    <property type="molecule type" value="Genomic_DNA"/>
</dbReference>
<name>A0ABV0F1V1_9ENTE</name>
<gene>
    <name evidence="2" type="ORF">BAU18_001619</name>
</gene>